<sequence length="464" mass="47689">MWISTLGVMALMGALKVVAVYAGGYGGGEYGGTTSSSSTHISGISPQPLTGYGGANTRGNMKLNGQEEGLAGMLADILGVIGKANAYGRATNDQGSGQKVSITSFDEYGGNGRGLLNDRLPNNGRNFEGSTVGVAPYVAAYGRKPSIAQSGPLLNNPSSINGNTDRYPYAGGFSPEQPGLPSSAYQSDSWHPAGNPKGSASGGPSNWHPVINPNPTISNAEGDFDEGGRGDNLSHQYGDSDKIPNPYLKQSRRENRYNNAPFGNGAKKVILSDSSHILDVGNPKSSELPTMLGSGSYAGSYGGSKTKRGDGEIASYANPNKDGSASSLRTDGYGLNPEGPNFESNRASKLQGNTDGIPIGEVYSFGEHFEGNANQGTLGASRTRPGSLGGAHRSQVNRGSYGEGATISNGSYGGQEGIIIYDNDRLKELHNLAGASSVASASNGGESYESIGNASAGQSGGYGK</sequence>
<gene>
    <name evidence="3" type="primary">106083254</name>
</gene>
<evidence type="ECO:0008006" key="5">
    <source>
        <dbReference type="Google" id="ProtNLM"/>
    </source>
</evidence>
<feature type="region of interest" description="Disordered" evidence="1">
    <location>
        <begin position="310"/>
        <end position="329"/>
    </location>
</feature>
<name>A0A1I8PLY0_STOCA</name>
<keyword evidence="4" id="KW-1185">Reference proteome</keyword>
<dbReference type="VEuPathDB" id="VectorBase:SCAU009258"/>
<accession>A0A1I8PLY0</accession>
<evidence type="ECO:0000313" key="4">
    <source>
        <dbReference type="Proteomes" id="UP000095300"/>
    </source>
</evidence>
<organism evidence="3 4">
    <name type="scientific">Stomoxys calcitrans</name>
    <name type="common">Stable fly</name>
    <name type="synonym">Conops calcitrans</name>
    <dbReference type="NCBI Taxonomy" id="35570"/>
    <lineage>
        <taxon>Eukaryota</taxon>
        <taxon>Metazoa</taxon>
        <taxon>Ecdysozoa</taxon>
        <taxon>Arthropoda</taxon>
        <taxon>Hexapoda</taxon>
        <taxon>Insecta</taxon>
        <taxon>Pterygota</taxon>
        <taxon>Neoptera</taxon>
        <taxon>Endopterygota</taxon>
        <taxon>Diptera</taxon>
        <taxon>Brachycera</taxon>
        <taxon>Muscomorpha</taxon>
        <taxon>Muscoidea</taxon>
        <taxon>Muscidae</taxon>
        <taxon>Stomoxys</taxon>
    </lineage>
</organism>
<feature type="compositionally biased region" description="Polar residues" evidence="1">
    <location>
        <begin position="147"/>
        <end position="164"/>
    </location>
</feature>
<protein>
    <recommendedName>
        <fullName evidence="5">DUF4766 domain-containing protein</fullName>
    </recommendedName>
</protein>
<feature type="chain" id="PRO_5009326884" description="DUF4766 domain-containing protein" evidence="2">
    <location>
        <begin position="20"/>
        <end position="464"/>
    </location>
</feature>
<dbReference type="Proteomes" id="UP000095300">
    <property type="component" value="Unassembled WGS sequence"/>
</dbReference>
<proteinExistence type="predicted"/>
<feature type="region of interest" description="Disordered" evidence="1">
    <location>
        <begin position="436"/>
        <end position="464"/>
    </location>
</feature>
<evidence type="ECO:0000313" key="3">
    <source>
        <dbReference type="EnsemblMetazoa" id="SCAU009258-PB"/>
    </source>
</evidence>
<dbReference type="EnsemblMetazoa" id="SCAU009258-RB">
    <property type="protein sequence ID" value="SCAU009258-PB"/>
    <property type="gene ID" value="SCAU009258"/>
</dbReference>
<keyword evidence="2" id="KW-0732">Signal</keyword>
<feature type="region of interest" description="Disordered" evidence="1">
    <location>
        <begin position="147"/>
        <end position="247"/>
    </location>
</feature>
<feature type="compositionally biased region" description="Low complexity" evidence="1">
    <location>
        <begin position="436"/>
        <end position="445"/>
    </location>
</feature>
<feature type="compositionally biased region" description="Polar residues" evidence="1">
    <location>
        <begin position="317"/>
        <end position="329"/>
    </location>
</feature>
<evidence type="ECO:0000256" key="1">
    <source>
        <dbReference type="SAM" id="MobiDB-lite"/>
    </source>
</evidence>
<reference evidence="3" key="1">
    <citation type="submission" date="2020-05" db="UniProtKB">
        <authorList>
            <consortium name="EnsemblMetazoa"/>
        </authorList>
    </citation>
    <scope>IDENTIFICATION</scope>
    <source>
        <strain evidence="3">USDA</strain>
    </source>
</reference>
<evidence type="ECO:0000256" key="2">
    <source>
        <dbReference type="SAM" id="SignalP"/>
    </source>
</evidence>
<dbReference type="AlphaFoldDB" id="A0A1I8PLY0"/>
<feature type="signal peptide" evidence="2">
    <location>
        <begin position="1"/>
        <end position="19"/>
    </location>
</feature>
<feature type="region of interest" description="Disordered" evidence="1">
    <location>
        <begin position="374"/>
        <end position="408"/>
    </location>
</feature>